<evidence type="ECO:0000256" key="4">
    <source>
        <dbReference type="ARBA" id="ARBA00022723"/>
    </source>
</evidence>
<dbReference type="Gene3D" id="3.20.20.80">
    <property type="entry name" value="Glycosidases"/>
    <property type="match status" value="1"/>
</dbReference>
<evidence type="ECO:0000256" key="8">
    <source>
        <dbReference type="PIRNR" id="PIRNR001084"/>
    </source>
</evidence>
<dbReference type="PIRSF" id="PIRSF001084">
    <property type="entry name" value="B-galactosidase"/>
    <property type="match status" value="1"/>
</dbReference>
<dbReference type="Pfam" id="PF08533">
    <property type="entry name" value="Glyco_hydro_42C"/>
    <property type="match status" value="1"/>
</dbReference>
<evidence type="ECO:0000256" key="6">
    <source>
        <dbReference type="ARBA" id="ARBA00022833"/>
    </source>
</evidence>
<keyword evidence="13" id="KW-1185">Reference proteome</keyword>
<comment type="caution">
    <text evidence="12">The sequence shown here is derived from an EMBL/GenBank/DDBJ whole genome shotgun (WGS) entry which is preliminary data.</text>
</comment>
<dbReference type="InterPro" id="IPR013529">
    <property type="entry name" value="Glyco_hydro_42_N"/>
</dbReference>
<evidence type="ECO:0000256" key="7">
    <source>
        <dbReference type="ARBA" id="ARBA00023295"/>
    </source>
</evidence>
<keyword evidence="6" id="KW-0862">Zinc</keyword>
<sequence>MWRKQDNTVQIGVDYYPEQWDSSLWEEDIQLMKVTGVRVVRVAEFAWSRLEPSSGIYEFDWLDKVLNLFHKYGIGVVLGTPTNTPPRWLTDLRPDILPVSADGSLHHPGVRGHRCYNSESLQLYGLRIVERMAEHFGEHPAVIGWQIDNEFGMTDCHCSRCSARFSEWVKRKYGTLAAVNKAWGTVVWSGEYSEWSQIGAPLGGSPFQNPSYLLDYDRFQWDAVTEFQRCQIDMLRRLCPGHFITHNFHSYPQRLDLYRLGKDLDVASFDYYPNTSPDKQSTGPYSGALSLDLTRGIKRRNFWIMEQLSGPPGCWFPMWRTPYPGFIRAFAWQAIARGADTVVHFRWRSAVAGAEQFWHGLIDHSNVPGRKFEEFAVLCSEVNALSNQLKGTELKHEAAILYSPEQLAALRIQPQAEGLDYYENIKDYHRALTKLGIGCDVIDWNEPLDGYKLIVAPGLYLMNEEAAARLEKFAADGGSLVLTSRSGVKNMDNQCEMMPLPGRLARCAGIVVEEYDPIGGDIHSIVDADGRSFECSQWCDLVSPREADTLMRYGGDFYAGKPAVTVNAFGRGQVYYLGTHAEESYLKRLFFKIAGRQKLTMFPNLPEGVQITIRSGKNKRFMFVLNLSRESRKVTLPGAYQSILYEEPRGRELEMEPYGVDILEISSNQS</sequence>
<dbReference type="Gene3D" id="3.40.50.880">
    <property type="match status" value="1"/>
</dbReference>
<protein>
    <recommendedName>
        <fullName evidence="3 8">Beta-galactosidase</fullName>
        <shortName evidence="8">Beta-gal</shortName>
        <ecNumber evidence="3 8">3.2.1.23</ecNumber>
    </recommendedName>
</protein>
<proteinExistence type="inferred from homology"/>
<dbReference type="RefSeq" id="WP_331847856.1">
    <property type="nucleotide sequence ID" value="NZ_JAZHPZ010000009.1"/>
</dbReference>
<feature type="domain" description="Beta-galactosidase trimerisation" evidence="10">
    <location>
        <begin position="397"/>
        <end position="599"/>
    </location>
</feature>
<dbReference type="EMBL" id="JAZHPZ010000009">
    <property type="protein sequence ID" value="MEF2967639.1"/>
    <property type="molecule type" value="Genomic_DNA"/>
</dbReference>
<feature type="domain" description="Glycoside hydrolase family 42 N-terminal" evidence="9">
    <location>
        <begin position="14"/>
        <end position="384"/>
    </location>
</feature>
<evidence type="ECO:0000259" key="11">
    <source>
        <dbReference type="Pfam" id="PF08533"/>
    </source>
</evidence>
<dbReference type="Gene3D" id="2.60.40.1180">
    <property type="entry name" value="Golgi alpha-mannosidase II"/>
    <property type="match status" value="1"/>
</dbReference>
<dbReference type="InterPro" id="IPR029062">
    <property type="entry name" value="Class_I_gatase-like"/>
</dbReference>
<evidence type="ECO:0000256" key="5">
    <source>
        <dbReference type="ARBA" id="ARBA00022801"/>
    </source>
</evidence>
<name>A0ABU7VV48_9BACL</name>
<comment type="catalytic activity">
    <reaction evidence="1 8">
        <text>Hydrolysis of terminal non-reducing beta-D-galactose residues in beta-D-galactosides.</text>
        <dbReference type="EC" id="3.2.1.23"/>
    </reaction>
</comment>
<comment type="similarity">
    <text evidence="2 8">Belongs to the glycosyl hydrolase 42 family.</text>
</comment>
<evidence type="ECO:0000313" key="13">
    <source>
        <dbReference type="Proteomes" id="UP001306950"/>
    </source>
</evidence>
<dbReference type="InterPro" id="IPR013739">
    <property type="entry name" value="Beta_galactosidase_C"/>
</dbReference>
<dbReference type="EC" id="3.2.1.23" evidence="3 8"/>
<reference evidence="12 13" key="1">
    <citation type="submission" date="2024-02" db="EMBL/GenBank/DDBJ databases">
        <title>A nitrogen-fixing paenibacillus bacterium.</title>
        <authorList>
            <person name="Zhang W.L."/>
            <person name="Chen S.F."/>
        </authorList>
    </citation>
    <scope>NUCLEOTIDE SEQUENCE [LARGE SCALE GENOMIC DNA]</scope>
    <source>
        <strain evidence="12 13">M1</strain>
    </source>
</reference>
<dbReference type="Pfam" id="PF08532">
    <property type="entry name" value="Glyco_hydro_42M"/>
    <property type="match status" value="1"/>
</dbReference>
<dbReference type="SUPFAM" id="SSF52317">
    <property type="entry name" value="Class I glutamine amidotransferase-like"/>
    <property type="match status" value="1"/>
</dbReference>
<evidence type="ECO:0000256" key="2">
    <source>
        <dbReference type="ARBA" id="ARBA00005940"/>
    </source>
</evidence>
<evidence type="ECO:0000259" key="9">
    <source>
        <dbReference type="Pfam" id="PF02449"/>
    </source>
</evidence>
<gene>
    <name evidence="12" type="ORF">V3851_17560</name>
</gene>
<keyword evidence="4" id="KW-0479">Metal-binding</keyword>
<dbReference type="InterPro" id="IPR013738">
    <property type="entry name" value="Beta_galactosidase_Trimer"/>
</dbReference>
<organism evidence="12 13">
    <name type="scientific">Paenibacillus haidiansis</name>
    <dbReference type="NCBI Taxonomy" id="1574488"/>
    <lineage>
        <taxon>Bacteria</taxon>
        <taxon>Bacillati</taxon>
        <taxon>Bacillota</taxon>
        <taxon>Bacilli</taxon>
        <taxon>Bacillales</taxon>
        <taxon>Paenibacillaceae</taxon>
        <taxon>Paenibacillus</taxon>
    </lineage>
</organism>
<evidence type="ECO:0000256" key="1">
    <source>
        <dbReference type="ARBA" id="ARBA00001412"/>
    </source>
</evidence>
<keyword evidence="5 8" id="KW-0378">Hydrolase</keyword>
<evidence type="ECO:0000313" key="12">
    <source>
        <dbReference type="EMBL" id="MEF2967639.1"/>
    </source>
</evidence>
<dbReference type="InterPro" id="IPR003476">
    <property type="entry name" value="Glyco_hydro_42"/>
</dbReference>
<dbReference type="SUPFAM" id="SSF51445">
    <property type="entry name" value="(Trans)glycosidases"/>
    <property type="match status" value="1"/>
</dbReference>
<dbReference type="CDD" id="cd03143">
    <property type="entry name" value="A4_beta-galactosidase_middle_domain"/>
    <property type="match status" value="1"/>
</dbReference>
<keyword evidence="7 8" id="KW-0326">Glycosidase</keyword>
<dbReference type="Pfam" id="PF02449">
    <property type="entry name" value="Glyco_hydro_42"/>
    <property type="match status" value="1"/>
</dbReference>
<feature type="domain" description="Beta-galactosidase C-terminal" evidence="11">
    <location>
        <begin position="608"/>
        <end position="664"/>
    </location>
</feature>
<evidence type="ECO:0000259" key="10">
    <source>
        <dbReference type="Pfam" id="PF08532"/>
    </source>
</evidence>
<dbReference type="PANTHER" id="PTHR36447:SF2">
    <property type="entry name" value="BETA-GALACTOSIDASE YESZ"/>
    <property type="match status" value="1"/>
</dbReference>
<evidence type="ECO:0000256" key="3">
    <source>
        <dbReference type="ARBA" id="ARBA00012756"/>
    </source>
</evidence>
<dbReference type="InterPro" id="IPR017853">
    <property type="entry name" value="GH"/>
</dbReference>
<dbReference type="InterPro" id="IPR013780">
    <property type="entry name" value="Glyco_hydro_b"/>
</dbReference>
<accession>A0ABU7VV48</accession>
<dbReference type="PANTHER" id="PTHR36447">
    <property type="entry name" value="BETA-GALACTOSIDASE GANA"/>
    <property type="match status" value="1"/>
</dbReference>
<dbReference type="Proteomes" id="UP001306950">
    <property type="component" value="Unassembled WGS sequence"/>
</dbReference>